<protein>
    <submittedName>
        <fullName evidence="2">Uncharacterized protein</fullName>
    </submittedName>
</protein>
<dbReference type="EMBL" id="BKCJ010003226">
    <property type="protein sequence ID" value="GEU53775.1"/>
    <property type="molecule type" value="Genomic_DNA"/>
</dbReference>
<feature type="compositionally biased region" description="Basic and acidic residues" evidence="1">
    <location>
        <begin position="82"/>
        <end position="93"/>
    </location>
</feature>
<sequence>MVEQAKLKLDLVGKPVNHTDYRSMIGSLMYVTSNADHVGCHLDGKSTSANVQFLGDKLQTLSGVQWGLTPTYVNSAHTPSRGGRDSRVSHESTNDIGCLDKQPSRSGPTSDCKHIGVAIIAVIIVELSFGMKG</sequence>
<comment type="caution">
    <text evidence="2">The sequence shown here is derived from an EMBL/GenBank/DDBJ whole genome shotgun (WGS) entry which is preliminary data.</text>
</comment>
<dbReference type="AlphaFoldDB" id="A0A6L2L0F7"/>
<organism evidence="2">
    <name type="scientific">Tanacetum cinerariifolium</name>
    <name type="common">Dalmatian daisy</name>
    <name type="synonym">Chrysanthemum cinerariifolium</name>
    <dbReference type="NCBI Taxonomy" id="118510"/>
    <lineage>
        <taxon>Eukaryota</taxon>
        <taxon>Viridiplantae</taxon>
        <taxon>Streptophyta</taxon>
        <taxon>Embryophyta</taxon>
        <taxon>Tracheophyta</taxon>
        <taxon>Spermatophyta</taxon>
        <taxon>Magnoliopsida</taxon>
        <taxon>eudicotyledons</taxon>
        <taxon>Gunneridae</taxon>
        <taxon>Pentapetalae</taxon>
        <taxon>asterids</taxon>
        <taxon>campanulids</taxon>
        <taxon>Asterales</taxon>
        <taxon>Asteraceae</taxon>
        <taxon>Asteroideae</taxon>
        <taxon>Anthemideae</taxon>
        <taxon>Anthemidinae</taxon>
        <taxon>Tanacetum</taxon>
    </lineage>
</organism>
<proteinExistence type="predicted"/>
<name>A0A6L2L0F7_TANCI</name>
<reference evidence="2" key="1">
    <citation type="journal article" date="2019" name="Sci. Rep.">
        <title>Draft genome of Tanacetum cinerariifolium, the natural source of mosquito coil.</title>
        <authorList>
            <person name="Yamashiro T."/>
            <person name="Shiraishi A."/>
            <person name="Satake H."/>
            <person name="Nakayama K."/>
        </authorList>
    </citation>
    <scope>NUCLEOTIDE SEQUENCE</scope>
</reference>
<feature type="region of interest" description="Disordered" evidence="1">
    <location>
        <begin position="74"/>
        <end position="110"/>
    </location>
</feature>
<accession>A0A6L2L0F7</accession>
<evidence type="ECO:0000256" key="1">
    <source>
        <dbReference type="SAM" id="MobiDB-lite"/>
    </source>
</evidence>
<gene>
    <name evidence="2" type="ORF">Tci_025753</name>
</gene>
<evidence type="ECO:0000313" key="2">
    <source>
        <dbReference type="EMBL" id="GEU53775.1"/>
    </source>
</evidence>